<evidence type="ECO:0000256" key="13">
    <source>
        <dbReference type="ARBA" id="ARBA00032729"/>
    </source>
</evidence>
<feature type="transmembrane region" description="Helical" evidence="15">
    <location>
        <begin position="231"/>
        <end position="252"/>
    </location>
</feature>
<feature type="transmembrane region" description="Helical" evidence="15">
    <location>
        <begin position="272"/>
        <end position="297"/>
    </location>
</feature>
<dbReference type="PANTHER" id="PTHR13598">
    <property type="entry name" value="AT07567P-RELATED"/>
    <property type="match status" value="1"/>
</dbReference>
<keyword evidence="11" id="KW-0539">Nucleus</keyword>
<evidence type="ECO:0000256" key="6">
    <source>
        <dbReference type="ARBA" id="ARBA00022692"/>
    </source>
</evidence>
<evidence type="ECO:0000256" key="1">
    <source>
        <dbReference type="ARBA" id="ARBA00001712"/>
    </source>
</evidence>
<dbReference type="AlphaFoldDB" id="A0A6G0TU15"/>
<evidence type="ECO:0000256" key="16">
    <source>
        <dbReference type="SAM" id="SignalP"/>
    </source>
</evidence>
<dbReference type="UniPathway" id="UPA00214"/>
<comment type="function">
    <text evidence="14">Mutarotase that catalyzes the interconversion of beta-D-galactose and alpha-D-galactose during galactose metabolism. Beta-D-galactose is metabolized in the liver into glucose 1-phosphate, the primary metabolic fuel, by the action of four enzymes that constitute the Leloir pathway: GALM, GALK1 (galactokinase), GALT (galactose-1-phosphate uridylyltransferase) and GALE (UDP-galactose-4'-epimerase). Involved in the maintenance of the equilibrium between the beta- and alpha-anomers of galactose, therefore ensuring a sufficient supply of the alpha-anomer for GALK1. Also active on D-glucose although shows a preference for galactose over glucose.</text>
</comment>
<dbReference type="InterPro" id="IPR008183">
    <property type="entry name" value="Aldose_1/G6P_1-epimerase"/>
</dbReference>
<dbReference type="InterPro" id="IPR019358">
    <property type="entry name" value="NEMP_fam"/>
</dbReference>
<evidence type="ECO:0000256" key="2">
    <source>
        <dbReference type="ARBA" id="ARBA00004575"/>
    </source>
</evidence>
<comment type="catalytic activity">
    <reaction evidence="1">
        <text>alpha-D-galactose = beta-D-galactose</text>
        <dbReference type="Rhea" id="RHEA:28675"/>
        <dbReference type="ChEBI" id="CHEBI:27667"/>
        <dbReference type="ChEBI" id="CHEBI:28061"/>
        <dbReference type="EC" id="5.1.3.3"/>
    </reaction>
    <physiologicalReaction direction="right-to-left" evidence="1">
        <dbReference type="Rhea" id="RHEA:28677"/>
    </physiologicalReaction>
</comment>
<evidence type="ECO:0000256" key="5">
    <source>
        <dbReference type="ARBA" id="ARBA00021023"/>
    </source>
</evidence>
<dbReference type="Pfam" id="PF01263">
    <property type="entry name" value="Aldose_epim"/>
    <property type="match status" value="1"/>
</dbReference>
<feature type="transmembrane region" description="Helical" evidence="15">
    <location>
        <begin position="200"/>
        <end position="219"/>
    </location>
</feature>
<dbReference type="Gene3D" id="2.70.98.10">
    <property type="match status" value="1"/>
</dbReference>
<dbReference type="SUPFAM" id="SSF74650">
    <property type="entry name" value="Galactose mutarotase-like"/>
    <property type="match status" value="1"/>
</dbReference>
<reference evidence="17 18" key="1">
    <citation type="submission" date="2019-08" db="EMBL/GenBank/DDBJ databases">
        <title>The genome of the soybean aphid Biotype 1, its phylome, world population structure and adaptation to the North American continent.</title>
        <authorList>
            <person name="Giordano R."/>
            <person name="Donthu R.K."/>
            <person name="Hernandez A.G."/>
            <person name="Wright C.L."/>
            <person name="Zimin A.V."/>
        </authorList>
    </citation>
    <scope>NUCLEOTIDE SEQUENCE [LARGE SCALE GENOMIC DNA]</scope>
    <source>
        <tissue evidence="17">Whole aphids</tissue>
    </source>
</reference>
<keyword evidence="6 15" id="KW-0812">Transmembrane</keyword>
<evidence type="ECO:0000256" key="14">
    <source>
        <dbReference type="ARBA" id="ARBA00045743"/>
    </source>
</evidence>
<evidence type="ECO:0000256" key="4">
    <source>
        <dbReference type="ARBA" id="ARBA00005748"/>
    </source>
</evidence>
<comment type="caution">
    <text evidence="17">The sequence shown here is derived from an EMBL/GenBank/DDBJ whole genome shotgun (WGS) entry which is preliminary data.</text>
</comment>
<evidence type="ECO:0000256" key="11">
    <source>
        <dbReference type="ARBA" id="ARBA00023242"/>
    </source>
</evidence>
<evidence type="ECO:0000256" key="7">
    <source>
        <dbReference type="ARBA" id="ARBA00022729"/>
    </source>
</evidence>
<evidence type="ECO:0000313" key="18">
    <source>
        <dbReference type="Proteomes" id="UP000475862"/>
    </source>
</evidence>
<dbReference type="GO" id="GO:0004034">
    <property type="term" value="F:aldose 1-epimerase activity"/>
    <property type="evidence" value="ECO:0007669"/>
    <property type="project" value="UniProtKB-EC"/>
</dbReference>
<evidence type="ECO:0000256" key="12">
    <source>
        <dbReference type="ARBA" id="ARBA00023277"/>
    </source>
</evidence>
<evidence type="ECO:0000256" key="10">
    <source>
        <dbReference type="ARBA" id="ARBA00023235"/>
    </source>
</evidence>
<proteinExistence type="inferred from homology"/>
<protein>
    <recommendedName>
        <fullName evidence="5">Galactose mutarotase</fullName>
    </recommendedName>
    <alternativeName>
        <fullName evidence="13">Aldose 1-epimerase</fullName>
    </alternativeName>
</protein>
<keyword evidence="18" id="KW-1185">Reference proteome</keyword>
<dbReference type="GO" id="GO:0030246">
    <property type="term" value="F:carbohydrate binding"/>
    <property type="evidence" value="ECO:0007669"/>
    <property type="project" value="InterPro"/>
</dbReference>
<evidence type="ECO:0000256" key="8">
    <source>
        <dbReference type="ARBA" id="ARBA00022989"/>
    </source>
</evidence>
<accession>A0A6G0TU15</accession>
<feature type="chain" id="PRO_5026120286" description="Galactose mutarotase" evidence="16">
    <location>
        <begin position="20"/>
        <end position="924"/>
    </location>
</feature>
<keyword evidence="12" id="KW-0119">Carbohydrate metabolism</keyword>
<keyword evidence="10" id="KW-0413">Isomerase</keyword>
<dbReference type="Proteomes" id="UP000475862">
    <property type="component" value="Unassembled WGS sequence"/>
</dbReference>
<keyword evidence="9 15" id="KW-0472">Membrane</keyword>
<evidence type="ECO:0000256" key="9">
    <source>
        <dbReference type="ARBA" id="ARBA00023136"/>
    </source>
</evidence>
<organism evidence="17 18">
    <name type="scientific">Aphis glycines</name>
    <name type="common">Soybean aphid</name>
    <dbReference type="NCBI Taxonomy" id="307491"/>
    <lineage>
        <taxon>Eukaryota</taxon>
        <taxon>Metazoa</taxon>
        <taxon>Ecdysozoa</taxon>
        <taxon>Arthropoda</taxon>
        <taxon>Hexapoda</taxon>
        <taxon>Insecta</taxon>
        <taxon>Pterygota</taxon>
        <taxon>Neoptera</taxon>
        <taxon>Paraneoptera</taxon>
        <taxon>Hemiptera</taxon>
        <taxon>Sternorrhyncha</taxon>
        <taxon>Aphidomorpha</taxon>
        <taxon>Aphidoidea</taxon>
        <taxon>Aphididae</taxon>
        <taxon>Aphidini</taxon>
        <taxon>Aphis</taxon>
        <taxon>Aphis</taxon>
    </lineage>
</organism>
<comment type="pathway">
    <text evidence="3">Carbohydrate metabolism; galactose metabolism.</text>
</comment>
<dbReference type="EMBL" id="VYZN01000018">
    <property type="protein sequence ID" value="KAE9537645.1"/>
    <property type="molecule type" value="Genomic_DNA"/>
</dbReference>
<dbReference type="InterPro" id="IPR047215">
    <property type="entry name" value="Galactose_mutarotase-like"/>
</dbReference>
<dbReference type="InterPro" id="IPR014718">
    <property type="entry name" value="GH-type_carb-bd"/>
</dbReference>
<dbReference type="InterPro" id="IPR011013">
    <property type="entry name" value="Gal_mutarotase_sf_dom"/>
</dbReference>
<evidence type="ECO:0000313" key="17">
    <source>
        <dbReference type="EMBL" id="KAE9537645.1"/>
    </source>
</evidence>
<evidence type="ECO:0000256" key="15">
    <source>
        <dbReference type="SAM" id="Phobius"/>
    </source>
</evidence>
<feature type="transmembrane region" description="Helical" evidence="15">
    <location>
        <begin position="144"/>
        <end position="161"/>
    </location>
</feature>
<gene>
    <name evidence="17" type="ORF">AGLY_006668</name>
</gene>
<sequence>MMTFKIGFLFLTFLTLVHSLPNSMVYSINAGDTKNCCSSFERMYSLPPIYCYAGNEKSILNVFQTITVDLIIEKTDDFIIYQAVDQYIVEKQMLSDEAILSLNKIISYIWKRKDFKLDPFQPSCFSIKTNADFKIKIHSTALDIRRLAMFIVGIFLFGYSARLSHNSLFYYLCGITVGVTASFVIIILLISRLIPKKKMMVGYLGASCMLSLYAIQMLIENLNMILMLYYKYILGYIVFSMLVSFVVCYRYGPVTNPRSIDLIRWTLQIIGLALVVSCSFHLEAMVFVDILSIILYYTKFSLPFGLFPKSKPKIRLLSEDEYIQQSLIETPKALEELRKYCKSPNCDSWKVVSRLRDPKKFAEFMETSAHVSADAVDEHEKELEDYDTEYNDESISDDDNSSEDIKKLDFKMNNSKLSSEAILLNSNNNDVFNDLLYETKEQKKSVHDTNLIIVENYGCIKDDAGQNVKVTKYTLKNEQKVVIEIINYGATVISCWVPNALGELEDVLLGFDSIEDYKSQNTHSIGGTLGRVTDYISNGHLENDKGEIYELNRNRDGHHFNGGERGFDKVMWDGYVADGELVLTYSSKDGEEGYPGTFQARITFRLTCKNELVVDYVGMTSKSTPVNMALNMFFNLAGQNTGESELMNHSIMVNAEEYMAIKEPERRPVGLIKNVHRTCLDLRVPRLLKKAFPIVPGFGYNHTFKLFKGKERKAFNLAASLVHKQSGRMLDIYTDMPCVYINTAQDFPNYGKSLFNEEVMKVTDIEAPLAKFDKYENEHESLISDEYKFASDAELMEEEHNLDYEMKTSSTQMNYFQDIKPIKGKSNTIYNKHSGICIRPQLFPDAVTHKNFNSIILKPSNMYSQQVVYKFGGKDNRIYNIILKHKNFLETYACPKDSAIRPIELLTRNRHSKTLAASFMRFES</sequence>
<keyword evidence="8 15" id="KW-1133">Transmembrane helix</keyword>
<dbReference type="CDD" id="cd09019">
    <property type="entry name" value="galactose_mutarotase_like"/>
    <property type="match status" value="1"/>
</dbReference>
<dbReference type="OrthoDB" id="274691at2759"/>
<dbReference type="GO" id="GO:0006012">
    <property type="term" value="P:galactose metabolic process"/>
    <property type="evidence" value="ECO:0007669"/>
    <property type="project" value="UniProtKB-UniPathway"/>
</dbReference>
<evidence type="ECO:0000256" key="3">
    <source>
        <dbReference type="ARBA" id="ARBA00004947"/>
    </source>
</evidence>
<feature type="signal peptide" evidence="16">
    <location>
        <begin position="1"/>
        <end position="19"/>
    </location>
</feature>
<name>A0A6G0TU15_APHGL</name>
<comment type="subcellular location">
    <subcellularLocation>
        <location evidence="2">Nucleus inner membrane</location>
        <topology evidence="2">Multi-pass membrane protein</topology>
        <orientation evidence="2">Nucleoplasmic side</orientation>
    </subcellularLocation>
</comment>
<feature type="transmembrane region" description="Helical" evidence="15">
    <location>
        <begin position="168"/>
        <end position="194"/>
    </location>
</feature>
<dbReference type="Pfam" id="PF10225">
    <property type="entry name" value="NEMP"/>
    <property type="match status" value="1"/>
</dbReference>
<keyword evidence="7 16" id="KW-0732">Signal</keyword>
<dbReference type="PANTHER" id="PTHR13598:SF1">
    <property type="entry name" value="AT07567P-RELATED"/>
    <property type="match status" value="1"/>
</dbReference>
<comment type="similarity">
    <text evidence="4">Belongs to the NEMP family.</text>
</comment>
<dbReference type="GO" id="GO:0005637">
    <property type="term" value="C:nuclear inner membrane"/>
    <property type="evidence" value="ECO:0007669"/>
    <property type="project" value="UniProtKB-SubCell"/>
</dbReference>